<sequence length="34" mass="3774">MSIGKFVLFIKKKSGEPKKCAALITHINVYGYST</sequence>
<dbReference type="KEGG" id="tde:TDE_0763"/>
<evidence type="ECO:0000313" key="1">
    <source>
        <dbReference type="EMBL" id="AAS11254.1"/>
    </source>
</evidence>
<gene>
    <name evidence="1" type="ordered locus">TDE_0763</name>
</gene>
<dbReference type="HOGENOM" id="CLU_3376600_0_0_12"/>
<proteinExistence type="predicted"/>
<dbReference type="EMBL" id="AE017226">
    <property type="protein sequence ID" value="AAS11254.1"/>
    <property type="molecule type" value="Genomic_DNA"/>
</dbReference>
<dbReference type="AlphaFoldDB" id="Q73PN5"/>
<dbReference type="PaxDb" id="243275-TDE_0763"/>
<dbReference type="Proteomes" id="UP000008212">
    <property type="component" value="Chromosome"/>
</dbReference>
<keyword evidence="2" id="KW-1185">Reference proteome</keyword>
<reference evidence="1 2" key="1">
    <citation type="journal article" date="2004" name="Proc. Natl. Acad. Sci. U.S.A.">
        <title>Comparison of the genome of the oral pathogen Treponema denticola with other spirochete genomes.</title>
        <authorList>
            <person name="Seshadri R."/>
            <person name="Myers G.S."/>
            <person name="Tettelin H."/>
            <person name="Eisen J.A."/>
            <person name="Heidelberg J.F."/>
            <person name="Dodson R.J."/>
            <person name="Davidsen T.M."/>
            <person name="DeBoy R.T."/>
            <person name="Fouts D.E."/>
            <person name="Haft D.H."/>
            <person name="Selengut J."/>
            <person name="Ren Q."/>
            <person name="Brinkac L.M."/>
            <person name="Madupu R."/>
            <person name="Kolonay J."/>
            <person name="Durkin S.A."/>
            <person name="Daugherty S.C."/>
            <person name="Shetty J."/>
            <person name="Shvartsbeyn A."/>
            <person name="Gebregeorgis E."/>
            <person name="Geer K."/>
            <person name="Tsegaye G."/>
            <person name="Malek J."/>
            <person name="Ayodeji B."/>
            <person name="Shatsman S."/>
            <person name="McLeod M.P."/>
            <person name="Smajs D."/>
            <person name="Howell J.K."/>
            <person name="Pal S."/>
            <person name="Amin A."/>
            <person name="Vashisth P."/>
            <person name="McNeill T.Z."/>
            <person name="Xiang Q."/>
            <person name="Sodergren E."/>
            <person name="Baca E."/>
            <person name="Weinstock G.M."/>
            <person name="Norris S.J."/>
            <person name="Fraser C.M."/>
            <person name="Paulsen I.T."/>
        </authorList>
    </citation>
    <scope>NUCLEOTIDE SEQUENCE [LARGE SCALE GENOMIC DNA]</scope>
    <source>
        <strain evidence="2">ATCC 35405 / DSM 14222 / CIP 103919 / JCM 8153 / KCTC 15104</strain>
    </source>
</reference>
<organism evidence="1 2">
    <name type="scientific">Treponema denticola (strain ATCC 35405 / DSM 14222 / CIP 103919 / JCM 8153 / KCTC 15104)</name>
    <dbReference type="NCBI Taxonomy" id="243275"/>
    <lineage>
        <taxon>Bacteria</taxon>
        <taxon>Pseudomonadati</taxon>
        <taxon>Spirochaetota</taxon>
        <taxon>Spirochaetia</taxon>
        <taxon>Spirochaetales</taxon>
        <taxon>Treponemataceae</taxon>
        <taxon>Treponema</taxon>
    </lineage>
</organism>
<accession>Q73PN5</accession>
<evidence type="ECO:0000313" key="2">
    <source>
        <dbReference type="Proteomes" id="UP000008212"/>
    </source>
</evidence>
<dbReference type="STRING" id="243275.TDE_0763"/>
<protein>
    <submittedName>
        <fullName evidence="1">Uncharacterized protein</fullName>
    </submittedName>
</protein>
<name>Q73PN5_TREDE</name>